<keyword evidence="5" id="KW-0408">Iron</keyword>
<dbReference type="SFLD" id="SFLDG01060">
    <property type="entry name" value="BATS_domain_containing"/>
    <property type="match status" value="1"/>
</dbReference>
<protein>
    <submittedName>
        <fullName evidence="8">Tyrosine lyase ThiH</fullName>
    </submittedName>
</protein>
<evidence type="ECO:0000313" key="8">
    <source>
        <dbReference type="EMBL" id="SHO49095.1"/>
    </source>
</evidence>
<dbReference type="InterPro" id="IPR010722">
    <property type="entry name" value="BATS_dom"/>
</dbReference>
<dbReference type="SUPFAM" id="SSF102114">
    <property type="entry name" value="Radical SAM enzymes"/>
    <property type="match status" value="1"/>
</dbReference>
<dbReference type="InterPro" id="IPR007197">
    <property type="entry name" value="rSAM"/>
</dbReference>
<dbReference type="AlphaFoldDB" id="A0A1M7Y8Y0"/>
<evidence type="ECO:0000256" key="1">
    <source>
        <dbReference type="ARBA" id="ARBA00001966"/>
    </source>
</evidence>
<dbReference type="PANTHER" id="PTHR43583">
    <property type="entry name" value="2-IMINOACETATE SYNTHASE"/>
    <property type="match status" value="1"/>
</dbReference>
<dbReference type="Pfam" id="PF06968">
    <property type="entry name" value="BATS"/>
    <property type="match status" value="1"/>
</dbReference>
<keyword evidence="8" id="KW-0456">Lyase</keyword>
<dbReference type="GO" id="GO:0051539">
    <property type="term" value="F:4 iron, 4 sulfur cluster binding"/>
    <property type="evidence" value="ECO:0007669"/>
    <property type="project" value="UniProtKB-KW"/>
</dbReference>
<evidence type="ECO:0000256" key="2">
    <source>
        <dbReference type="ARBA" id="ARBA00022485"/>
    </source>
</evidence>
<dbReference type="RefSeq" id="WP_073613975.1">
    <property type="nucleotide sequence ID" value="NZ_FRFE01000012.1"/>
</dbReference>
<dbReference type="OrthoDB" id="3320990at2"/>
<evidence type="ECO:0000259" key="7">
    <source>
        <dbReference type="PROSITE" id="PS51918"/>
    </source>
</evidence>
<evidence type="ECO:0000256" key="6">
    <source>
        <dbReference type="ARBA" id="ARBA00023014"/>
    </source>
</evidence>
<dbReference type="SFLD" id="SFLDF00301">
    <property type="entry name" value="2-iminoacetate_synthase_(ThiH)"/>
    <property type="match status" value="1"/>
</dbReference>
<accession>A0A1M7Y8Y0</accession>
<proteinExistence type="predicted"/>
<dbReference type="Gene3D" id="3.20.20.70">
    <property type="entry name" value="Aldolase class I"/>
    <property type="match status" value="1"/>
</dbReference>
<evidence type="ECO:0000256" key="3">
    <source>
        <dbReference type="ARBA" id="ARBA00022691"/>
    </source>
</evidence>
<dbReference type="NCBIfam" id="TIGR02351">
    <property type="entry name" value="thiH"/>
    <property type="match status" value="1"/>
</dbReference>
<keyword evidence="9" id="KW-1185">Reference proteome</keyword>
<sequence>MSFITLLEKYQDLDFETFFANVTSDQVERAIHSLQPTELDFLTLLSPGAAYRLEEMARRAHDLTVQFFGRTIQMFIPIYISNYCSNHCVYCGFHRGNRISRRKLSLAEIESEARSIAATGMRHVLMLTGESPAHTPPEYLVEATRLLKRYFASVSVEIFPLEEEGYRSLKNAGADGLTLYQEVYDQKIYQQVHLAGRKADYRFRLDGPERGARAGLRAVNIGPLLGLGEPRKEVFLAGLHANYLTRKYLQTEIGLSLPRMNPAEGDFTPPAPVDDRMFVQFMLALRCFLPRVGLTISTRERADFRDHLIPLGVTRFSAGSCTGVGGYVETKEGDVPQFEITDDRSVEQVAAAVVAAGYQPIYKDWDLI</sequence>
<evidence type="ECO:0000256" key="4">
    <source>
        <dbReference type="ARBA" id="ARBA00022723"/>
    </source>
</evidence>
<dbReference type="STRING" id="1121416.SAMN02745220_02692"/>
<dbReference type="GO" id="GO:0016829">
    <property type="term" value="F:lyase activity"/>
    <property type="evidence" value="ECO:0007669"/>
    <property type="project" value="UniProtKB-KW"/>
</dbReference>
<keyword evidence="6" id="KW-0411">Iron-sulfur</keyword>
<dbReference type="PROSITE" id="PS51918">
    <property type="entry name" value="RADICAL_SAM"/>
    <property type="match status" value="1"/>
</dbReference>
<dbReference type="Proteomes" id="UP000184603">
    <property type="component" value="Unassembled WGS sequence"/>
</dbReference>
<dbReference type="GO" id="GO:0005506">
    <property type="term" value="F:iron ion binding"/>
    <property type="evidence" value="ECO:0007669"/>
    <property type="project" value="InterPro"/>
</dbReference>
<dbReference type="InterPro" id="IPR058240">
    <property type="entry name" value="rSAM_sf"/>
</dbReference>
<dbReference type="Pfam" id="PF04055">
    <property type="entry name" value="Radical_SAM"/>
    <property type="match status" value="1"/>
</dbReference>
<dbReference type="PANTHER" id="PTHR43583:SF1">
    <property type="entry name" value="2-IMINOACETATE SYNTHASE"/>
    <property type="match status" value="1"/>
</dbReference>
<keyword evidence="2" id="KW-0004">4Fe-4S</keyword>
<dbReference type="SFLD" id="SFLDS00029">
    <property type="entry name" value="Radical_SAM"/>
    <property type="match status" value="1"/>
</dbReference>
<name>A0A1M7Y8Y0_9BACT</name>
<evidence type="ECO:0000256" key="5">
    <source>
        <dbReference type="ARBA" id="ARBA00023004"/>
    </source>
</evidence>
<feature type="domain" description="Radical SAM core" evidence="7">
    <location>
        <begin position="70"/>
        <end position="286"/>
    </location>
</feature>
<dbReference type="GO" id="GO:0009228">
    <property type="term" value="P:thiamine biosynthetic process"/>
    <property type="evidence" value="ECO:0007669"/>
    <property type="project" value="InterPro"/>
</dbReference>
<reference evidence="8 9" key="1">
    <citation type="submission" date="2016-12" db="EMBL/GenBank/DDBJ databases">
        <authorList>
            <person name="Song W.-J."/>
            <person name="Kurnit D.M."/>
        </authorList>
    </citation>
    <scope>NUCLEOTIDE SEQUENCE [LARGE SCALE GENOMIC DNA]</scope>
    <source>
        <strain evidence="8 9">DSM 18488</strain>
    </source>
</reference>
<dbReference type="CDD" id="cd01335">
    <property type="entry name" value="Radical_SAM"/>
    <property type="match status" value="1"/>
</dbReference>
<dbReference type="SFLD" id="SFLDG01081">
    <property type="entry name" value="cleavage_of_the_Ca-Cb_bond_in"/>
    <property type="match status" value="1"/>
</dbReference>
<dbReference type="EMBL" id="FRFE01000012">
    <property type="protein sequence ID" value="SHO49095.1"/>
    <property type="molecule type" value="Genomic_DNA"/>
</dbReference>
<comment type="cofactor">
    <cofactor evidence="1">
        <name>[4Fe-4S] cluster</name>
        <dbReference type="ChEBI" id="CHEBI:49883"/>
    </cofactor>
</comment>
<dbReference type="InterPro" id="IPR012726">
    <property type="entry name" value="ThiH"/>
</dbReference>
<keyword evidence="3" id="KW-0949">S-adenosyl-L-methionine</keyword>
<dbReference type="InterPro" id="IPR013785">
    <property type="entry name" value="Aldolase_TIM"/>
</dbReference>
<dbReference type="SMART" id="SM00876">
    <property type="entry name" value="BATS"/>
    <property type="match status" value="1"/>
</dbReference>
<dbReference type="InterPro" id="IPR034428">
    <property type="entry name" value="ThiH/NoCL/HydG-like"/>
</dbReference>
<gene>
    <name evidence="8" type="ORF">SAMN02745220_02692</name>
</gene>
<organism evidence="8 9">
    <name type="scientific">Desulfopila aestuarii DSM 18488</name>
    <dbReference type="NCBI Taxonomy" id="1121416"/>
    <lineage>
        <taxon>Bacteria</taxon>
        <taxon>Pseudomonadati</taxon>
        <taxon>Thermodesulfobacteriota</taxon>
        <taxon>Desulfobulbia</taxon>
        <taxon>Desulfobulbales</taxon>
        <taxon>Desulfocapsaceae</taxon>
        <taxon>Desulfopila</taxon>
    </lineage>
</organism>
<evidence type="ECO:0000313" key="9">
    <source>
        <dbReference type="Proteomes" id="UP000184603"/>
    </source>
</evidence>
<keyword evidence="4" id="KW-0479">Metal-binding</keyword>